<evidence type="ECO:0000259" key="7">
    <source>
        <dbReference type="Pfam" id="PF04138"/>
    </source>
</evidence>
<dbReference type="AlphaFoldDB" id="A0A0S2KFV5"/>
<dbReference type="Pfam" id="PF04138">
    <property type="entry name" value="GtrA_DPMS_TM"/>
    <property type="match status" value="1"/>
</dbReference>
<evidence type="ECO:0000256" key="1">
    <source>
        <dbReference type="ARBA" id="ARBA00004141"/>
    </source>
</evidence>
<dbReference type="GO" id="GO:0005886">
    <property type="term" value="C:plasma membrane"/>
    <property type="evidence" value="ECO:0007669"/>
    <property type="project" value="TreeGrafter"/>
</dbReference>
<feature type="domain" description="GtrA/DPMS transmembrane" evidence="7">
    <location>
        <begin position="13"/>
        <end position="132"/>
    </location>
</feature>
<comment type="subcellular location">
    <subcellularLocation>
        <location evidence="1">Membrane</location>
        <topology evidence="1">Multi-pass membrane protein</topology>
    </subcellularLocation>
</comment>
<keyword evidence="9" id="KW-1185">Reference proteome</keyword>
<dbReference type="InterPro" id="IPR051401">
    <property type="entry name" value="GtrA_CellWall_Glycosyl"/>
</dbReference>
<evidence type="ECO:0000313" key="9">
    <source>
        <dbReference type="Proteomes" id="UP000065641"/>
    </source>
</evidence>
<evidence type="ECO:0000256" key="5">
    <source>
        <dbReference type="ARBA" id="ARBA00023136"/>
    </source>
</evidence>
<feature type="transmembrane region" description="Helical" evidence="6">
    <location>
        <begin position="110"/>
        <end position="130"/>
    </location>
</feature>
<keyword evidence="3 6" id="KW-0812">Transmembrane</keyword>
<evidence type="ECO:0000256" key="2">
    <source>
        <dbReference type="ARBA" id="ARBA00009399"/>
    </source>
</evidence>
<dbReference type="RefSeq" id="WP_058022607.1">
    <property type="nucleotide sequence ID" value="NZ_CP013189.1"/>
</dbReference>
<dbReference type="STRING" id="1249552.PS2015_2558"/>
<comment type="similarity">
    <text evidence="2">Belongs to the GtrA family.</text>
</comment>
<gene>
    <name evidence="8" type="ORF">PS2015_2558</name>
</gene>
<dbReference type="EMBL" id="CP013189">
    <property type="protein sequence ID" value="ALO47192.1"/>
    <property type="molecule type" value="Genomic_DNA"/>
</dbReference>
<dbReference type="InterPro" id="IPR007267">
    <property type="entry name" value="GtrA_DPMS_TM"/>
</dbReference>
<accession>A0A0S2KFV5</accession>
<keyword evidence="5 6" id="KW-0472">Membrane</keyword>
<keyword evidence="4 6" id="KW-1133">Transmembrane helix</keyword>
<dbReference type="PANTHER" id="PTHR38459">
    <property type="entry name" value="PROPHAGE BACTOPRENOL-LINKED GLUCOSE TRANSLOCASE HOMOLOG"/>
    <property type="match status" value="1"/>
</dbReference>
<evidence type="ECO:0000256" key="6">
    <source>
        <dbReference type="SAM" id="Phobius"/>
    </source>
</evidence>
<feature type="transmembrane region" description="Helical" evidence="6">
    <location>
        <begin position="12"/>
        <end position="31"/>
    </location>
</feature>
<evidence type="ECO:0000256" key="4">
    <source>
        <dbReference type="ARBA" id="ARBA00022989"/>
    </source>
</evidence>
<dbReference type="PANTHER" id="PTHR38459:SF1">
    <property type="entry name" value="PROPHAGE BACTOPRENOL-LINKED GLUCOSE TRANSLOCASE HOMOLOG"/>
    <property type="match status" value="1"/>
</dbReference>
<sequence length="135" mass="14984">MIQAFLSRQFVVFLLTGGTAAIVNFTSRIIYSAWMGFSAAVILAYLTGMVTAYILARHFVFKTSTQPLTRSILFFLLVNALALAQTWAVSMLMALYALPALGVIRYAPEIAHATGIIIPVFTSFLGHKYWSFRSH</sequence>
<dbReference type="KEGG" id="pspi:PS2015_2558"/>
<name>A0A0S2KFV5_9GAMM</name>
<dbReference type="Proteomes" id="UP000065641">
    <property type="component" value="Chromosome"/>
</dbReference>
<proteinExistence type="inferred from homology"/>
<dbReference type="OrthoDB" id="7060875at2"/>
<feature type="transmembrane region" description="Helical" evidence="6">
    <location>
        <begin position="72"/>
        <end position="98"/>
    </location>
</feature>
<protein>
    <submittedName>
        <fullName evidence="8">Membrane protein</fullName>
    </submittedName>
</protein>
<reference evidence="8 9" key="1">
    <citation type="submission" date="2015-11" db="EMBL/GenBank/DDBJ databases">
        <authorList>
            <person name="Zhang Y."/>
            <person name="Guo Z."/>
        </authorList>
    </citation>
    <scope>NUCLEOTIDE SEQUENCE [LARGE SCALE GENOMIC DNA]</scope>
    <source>
        <strain evidence="8 9">KCTC 32221</strain>
    </source>
</reference>
<organism evidence="8 9">
    <name type="scientific">Pseudohongiella spirulinae</name>
    <dbReference type="NCBI Taxonomy" id="1249552"/>
    <lineage>
        <taxon>Bacteria</taxon>
        <taxon>Pseudomonadati</taxon>
        <taxon>Pseudomonadota</taxon>
        <taxon>Gammaproteobacteria</taxon>
        <taxon>Pseudomonadales</taxon>
        <taxon>Pseudohongiellaceae</taxon>
        <taxon>Pseudohongiella</taxon>
    </lineage>
</organism>
<dbReference type="GO" id="GO:0000271">
    <property type="term" value="P:polysaccharide biosynthetic process"/>
    <property type="evidence" value="ECO:0007669"/>
    <property type="project" value="InterPro"/>
</dbReference>
<evidence type="ECO:0000313" key="8">
    <source>
        <dbReference type="EMBL" id="ALO47192.1"/>
    </source>
</evidence>
<evidence type="ECO:0000256" key="3">
    <source>
        <dbReference type="ARBA" id="ARBA00022692"/>
    </source>
</evidence>
<feature type="transmembrane region" description="Helical" evidence="6">
    <location>
        <begin position="37"/>
        <end position="60"/>
    </location>
</feature>